<dbReference type="Pfam" id="PF00028">
    <property type="entry name" value="Cadherin"/>
    <property type="match status" value="1"/>
</dbReference>
<keyword evidence="2" id="KW-0677">Repeat</keyword>
<sequence>MNGDGFADIVGFGSNGVYVAVGRGDGTFADPVMTIQGFGGSEAAGGWSSEGRFPRVLADLNGDGIADIVGFGPGSVYGALGVNPNRSAPVITSGPSASVSENQTSAYLARATDADGNAITFSISGTDAALFTINASTGVVTFRNAPDYENPADAGGDNVYNFTVTASDGRFSTDQAVAVTVTNANDNSPVFTSGASVNVAENQTAAYTATTTDADGNIILYSISGVDAALFNIDAATGVVTFRNAPDYENPADTGGDNVYNFTVTASDGTNSTNQAVAVTVTNANDNSPVFTSGATVNVAENQTAAYTATTTDADGNIILYSISGVDAALFNIDAATGVVTFRNAPDYENPADAGGDNVYNFTVTASDGTNSTNQAVTVTVTDVLEQRIIDLTTLTGAQGFIIQGDAARDYAGTSVSFAGDLNGDGYADVIVGAPDGDDGGSVAGEAYVVFGSASGFGTDVDGRQVIDLTTLTAAQGFVIQGDSAADRAGGAVSSAGDINGDGYDDLIVGAAGGDDGGNLSGEAYVVFGTASGFGTNVNGRQVIDLTTLTAAQGFIIQGDTANNSAGTAVSWAGDVNGDGYGDVIIGATGVDDGGSRAGAAYVVFGSASGFGNDVDGRQVIDLTTLTAAQGFIIQGDEASDNAGWSVSSAGDVNGDGYDDLIVGARYGDDGGSNAGEAYVVFGSASGFGSDVNGRQVIDLTTLTATQGFIIQGDVEGDLAGWSVSSAGDVNGDGYDDLIVGARYGDDGGNDAGEGYVVFGSASGFGTDIGGRQVIDLTTLTATQGFIIQGDVLRDWAGFSVSSAGDINGDGLDDLIVGAPLGSDGGSYAGEAYVVFGSASGFGTEIGNRQVIDLTTLSETQGFIIQGDESYDQAGRAVSTAGDINGDGYDDLIVGARVGDDGGINAGEGYVIFGGATGTESTTAVTRTGTAGADNLIGNAGNDTLVGNGGADVIRGGAGNDTISISDLTFADIRGGHGSDTLALAGSGLSLDLTTNAVRSRIDSIEVIDLTGSGNNSLTVDAMAIRRITEQRSTGEATLIVRGDAGDVVNAYGFTANGTQVINAVTYNLYENGNTNLLIRQGVTVATSDPNGPANVVDLSTLSAAQGFIIQGDTAQDQAGYAVSIAGDLNGDGFADVIVGARYGDDGGDRAGEAYVVFGSAGGFGTDVNGRQVIDLTSLTSAQGFIIQGDTNYNLAGSAVSNAGDINGDGFDDLIVGAPQGSDGGSYAGEAYVIFGSASGFGTSVGGRQVIDLTTLTSAQGFIIQGDAASDAAGVSVSSAGDINGDGYEDLIVGAKAGDDGGSYAGEAYVIFGSASGFGTDVGGRQVIDLTSLSSAQGFIIQGDAAGDAAGFAVSNLGDVNGDGYDDMAVGALFGDDGGNGAGESYVVFGSASGFGTDVNGRQVIDLSNLTPAQGFIVQGDAVGDRSGMALSNAGDINGDGYDDFIVGTPRGNDGGTYAGEAYVIFGSGDTFGTTVAGRQVIDLTTLTAAQGFIIQGDVQFDFAAHSVASAGDINGDGLDDLIISANGGDLGGANAGQAYVIYGSTGGFGTAVSGRQVLDLTNLTATQGFIIQGDTAGDAVGQSVSGGGDINGDGYDDLIVGGTGGDDGGDAAGEAYVVFGGATGTESTTSIVRSGTAGADNLIGNAGNDSLIGNGGADVMRGGAGDDFIAVADLAFADIRGGNGYDTLGLGGSGLTLDLTANAVRSRVDSIEAINLGSLGDNSLRVDRLAVLALSDDTTGGQTTLRVGGDAGDTVFITETGWVVAADVIVGSTTYATYIRGNARLLVQQGVTVENGVTNAAPISALSDHSGTVQHFAFDSGHDIVRGGEMIELVAPIQLAGSHRLMSPGMLFGMGEEAAVGVDWQPSGAPIASGLLVGDTVFDDALMTDVLNTYSSMSGTPANFGLRAGELPLYGDLFDAGTGDHGQVQFGVASPSAAGMFLDPGIEPAAAHHGPAGSISPFDEMPMHLL</sequence>
<dbReference type="PROSITE" id="PS50268">
    <property type="entry name" value="CADHERIN_2"/>
    <property type="match status" value="3"/>
</dbReference>
<name>A0ABS7PG53_9SPHN</name>
<dbReference type="SMART" id="SM00191">
    <property type="entry name" value="Int_alpha"/>
    <property type="match status" value="14"/>
</dbReference>
<dbReference type="Pfam" id="PF13517">
    <property type="entry name" value="FG-GAP_3"/>
    <property type="match status" value="1"/>
</dbReference>
<dbReference type="InterPro" id="IPR001343">
    <property type="entry name" value="Hemolysn_Ca-bd"/>
</dbReference>
<keyword evidence="7" id="KW-1185">Reference proteome</keyword>
<organism evidence="6 7">
    <name type="scientific">Alteriqipengyuania abyssalis</name>
    <dbReference type="NCBI Taxonomy" id="2860200"/>
    <lineage>
        <taxon>Bacteria</taxon>
        <taxon>Pseudomonadati</taxon>
        <taxon>Pseudomonadota</taxon>
        <taxon>Alphaproteobacteria</taxon>
        <taxon>Sphingomonadales</taxon>
        <taxon>Erythrobacteraceae</taxon>
        <taxon>Alteriqipengyuania</taxon>
    </lineage>
</organism>
<evidence type="ECO:0000256" key="3">
    <source>
        <dbReference type="ARBA" id="ARBA00022801"/>
    </source>
</evidence>
<reference evidence="6 7" key="1">
    <citation type="submission" date="2021-07" db="EMBL/GenBank/DDBJ databases">
        <title>Alteriqipengyuania abyssalis NZ-12B nov, sp.nov isolated from deep sea sponge in pacific ocean.</title>
        <authorList>
            <person name="Tareen S."/>
            <person name="Wink J."/>
        </authorList>
    </citation>
    <scope>NUCLEOTIDE SEQUENCE [LARGE SCALE GENOMIC DNA]</scope>
    <source>
        <strain evidence="6 7">NZ-12B</strain>
    </source>
</reference>
<dbReference type="Gene3D" id="2.60.40.60">
    <property type="entry name" value="Cadherins"/>
    <property type="match status" value="3"/>
</dbReference>
<dbReference type="SUPFAM" id="SSF51120">
    <property type="entry name" value="beta-Roll"/>
    <property type="match status" value="1"/>
</dbReference>
<comment type="caution">
    <text evidence="6">The sequence shown here is derived from an EMBL/GenBank/DDBJ whole genome shotgun (WGS) entry which is preliminary data.</text>
</comment>
<dbReference type="InterPro" id="IPR018511">
    <property type="entry name" value="Hemolysin-typ_Ca-bd_CS"/>
</dbReference>
<feature type="domain" description="Cadherin" evidence="5">
    <location>
        <begin position="91"/>
        <end position="191"/>
    </location>
</feature>
<dbReference type="SMART" id="SM00112">
    <property type="entry name" value="CA"/>
    <property type="match status" value="3"/>
</dbReference>
<dbReference type="Pfam" id="PF01839">
    <property type="entry name" value="FG-GAP"/>
    <property type="match status" value="13"/>
</dbReference>
<protein>
    <submittedName>
        <fullName evidence="6">FG-GAP repeat protein</fullName>
    </submittedName>
</protein>
<dbReference type="InterPro" id="IPR002126">
    <property type="entry name" value="Cadherin-like_dom"/>
</dbReference>
<dbReference type="PROSITE" id="PS00330">
    <property type="entry name" value="HEMOLYSIN_CALCIUM"/>
    <property type="match status" value="1"/>
</dbReference>
<dbReference type="SUPFAM" id="SSF49313">
    <property type="entry name" value="Cadherin-like"/>
    <property type="match status" value="2"/>
</dbReference>
<dbReference type="PROSITE" id="PS51470">
    <property type="entry name" value="FG_GAP"/>
    <property type="match status" value="14"/>
</dbReference>
<dbReference type="InterPro" id="IPR011049">
    <property type="entry name" value="Serralysin-like_metalloprot_C"/>
</dbReference>
<dbReference type="Pfam" id="PF00353">
    <property type="entry name" value="HemolysinCabind"/>
    <property type="match status" value="2"/>
</dbReference>
<keyword evidence="4" id="KW-0325">Glycoprotein</keyword>
<dbReference type="PRINTS" id="PR01185">
    <property type="entry name" value="INTEGRINA"/>
</dbReference>
<evidence type="ECO:0000313" key="7">
    <source>
        <dbReference type="Proteomes" id="UP000759298"/>
    </source>
</evidence>
<evidence type="ECO:0000259" key="5">
    <source>
        <dbReference type="PROSITE" id="PS50268"/>
    </source>
</evidence>
<dbReference type="RefSeq" id="WP_222825580.1">
    <property type="nucleotide sequence ID" value="NZ_JAHWXP010000004.1"/>
</dbReference>
<dbReference type="PANTHER" id="PTHR23221:SF7">
    <property type="entry name" value="PHOSPHATIDYLINOSITOL-GLYCAN-SPECIFIC PHOSPHOLIPASE D"/>
    <property type="match status" value="1"/>
</dbReference>
<feature type="domain" description="Cadherin" evidence="5">
    <location>
        <begin position="191"/>
        <end position="291"/>
    </location>
</feature>
<dbReference type="InterPro" id="IPR013517">
    <property type="entry name" value="FG-GAP"/>
</dbReference>
<dbReference type="PANTHER" id="PTHR23221">
    <property type="entry name" value="GLYCOSYLPHOSPHATIDYLINOSITOL PHOSPHOLIPASE D"/>
    <property type="match status" value="1"/>
</dbReference>
<keyword evidence="3" id="KW-0378">Hydrolase</keyword>
<dbReference type="InterPro" id="IPR013519">
    <property type="entry name" value="Int_alpha_beta-p"/>
</dbReference>
<dbReference type="Proteomes" id="UP000759298">
    <property type="component" value="Unassembled WGS sequence"/>
</dbReference>
<accession>A0ABS7PG53</accession>
<dbReference type="Gene3D" id="2.130.10.130">
    <property type="entry name" value="Integrin alpha, N-terminal"/>
    <property type="match status" value="9"/>
</dbReference>
<dbReference type="SUPFAM" id="SSF69318">
    <property type="entry name" value="Integrin alpha N-terminal domain"/>
    <property type="match status" value="6"/>
</dbReference>
<keyword evidence="1" id="KW-0732">Signal</keyword>
<dbReference type="InterPro" id="IPR028994">
    <property type="entry name" value="Integrin_alpha_N"/>
</dbReference>
<dbReference type="EMBL" id="JAHWXP010000004">
    <property type="protein sequence ID" value="MBY8338055.1"/>
    <property type="molecule type" value="Genomic_DNA"/>
</dbReference>
<evidence type="ECO:0000256" key="4">
    <source>
        <dbReference type="ARBA" id="ARBA00023180"/>
    </source>
</evidence>
<evidence type="ECO:0000313" key="6">
    <source>
        <dbReference type="EMBL" id="MBY8338055.1"/>
    </source>
</evidence>
<dbReference type="PRINTS" id="PR00205">
    <property type="entry name" value="CADHERIN"/>
</dbReference>
<gene>
    <name evidence="6" type="ORF">KYN89_13475</name>
</gene>
<dbReference type="CDD" id="cd11304">
    <property type="entry name" value="Cadherin_repeat"/>
    <property type="match status" value="3"/>
</dbReference>
<evidence type="ECO:0000256" key="1">
    <source>
        <dbReference type="ARBA" id="ARBA00022729"/>
    </source>
</evidence>
<dbReference type="InterPro" id="IPR000413">
    <property type="entry name" value="Integrin_alpha"/>
</dbReference>
<feature type="domain" description="Cadherin" evidence="5">
    <location>
        <begin position="291"/>
        <end position="401"/>
    </location>
</feature>
<dbReference type="InterPro" id="IPR015919">
    <property type="entry name" value="Cadherin-like_sf"/>
</dbReference>
<evidence type="ECO:0000256" key="2">
    <source>
        <dbReference type="ARBA" id="ARBA00022737"/>
    </source>
</evidence>
<proteinExistence type="predicted"/>